<dbReference type="PANTHER" id="PTHR30435">
    <property type="entry name" value="FLAGELLAR PROTEIN"/>
    <property type="match status" value="1"/>
</dbReference>
<evidence type="ECO:0000256" key="1">
    <source>
        <dbReference type="ARBA" id="ARBA00004117"/>
    </source>
</evidence>
<gene>
    <name evidence="8" type="ORF">MNBD_ALPHA08-1557</name>
</gene>
<dbReference type="PANTHER" id="PTHR30435:SF2">
    <property type="entry name" value="FLAGELLAR BASAL-BODY ROD PROTEIN FLGC"/>
    <property type="match status" value="1"/>
</dbReference>
<evidence type="ECO:0000256" key="4">
    <source>
        <dbReference type="ARBA" id="ARBA00023143"/>
    </source>
</evidence>
<dbReference type="Pfam" id="PF06429">
    <property type="entry name" value="Flg_bbr_C"/>
    <property type="match status" value="1"/>
</dbReference>
<protein>
    <recommendedName>
        <fullName evidence="3">Flagellar basal-body rod protein FlgC</fullName>
    </recommendedName>
</protein>
<evidence type="ECO:0000313" key="8">
    <source>
        <dbReference type="EMBL" id="VAV89066.1"/>
    </source>
</evidence>
<feature type="domain" description="Flagellar basal body rod protein N-terminal" evidence="6">
    <location>
        <begin position="11"/>
        <end position="36"/>
    </location>
</feature>
<proteinExistence type="inferred from homology"/>
<evidence type="ECO:0000256" key="3">
    <source>
        <dbReference type="ARBA" id="ARBA00017941"/>
    </source>
</evidence>
<organism evidence="8">
    <name type="scientific">hydrothermal vent metagenome</name>
    <dbReference type="NCBI Taxonomy" id="652676"/>
    <lineage>
        <taxon>unclassified sequences</taxon>
        <taxon>metagenomes</taxon>
        <taxon>ecological metagenomes</taxon>
    </lineage>
</organism>
<feature type="domain" description="Flagellar basal-body/hook protein C-terminal" evidence="7">
    <location>
        <begin position="91"/>
        <end position="134"/>
    </location>
</feature>
<evidence type="ECO:0000256" key="5">
    <source>
        <dbReference type="ARBA" id="ARBA00025933"/>
    </source>
</evidence>
<evidence type="ECO:0000259" key="7">
    <source>
        <dbReference type="Pfam" id="PF06429"/>
    </source>
</evidence>
<evidence type="ECO:0000259" key="6">
    <source>
        <dbReference type="Pfam" id="PF00460"/>
    </source>
</evidence>
<dbReference type="InterPro" id="IPR006299">
    <property type="entry name" value="FlgC"/>
</dbReference>
<dbReference type="InterPro" id="IPR010930">
    <property type="entry name" value="Flg_bb/hook_C_dom"/>
</dbReference>
<keyword evidence="8" id="KW-0966">Cell projection</keyword>
<dbReference type="Pfam" id="PF00460">
    <property type="entry name" value="Flg_bb_rod"/>
    <property type="match status" value="1"/>
</dbReference>
<dbReference type="NCBIfam" id="TIGR01395">
    <property type="entry name" value="FlgC"/>
    <property type="match status" value="1"/>
</dbReference>
<evidence type="ECO:0000256" key="2">
    <source>
        <dbReference type="ARBA" id="ARBA00009677"/>
    </source>
</evidence>
<keyword evidence="4" id="KW-0975">Bacterial flagellum</keyword>
<keyword evidence="8" id="KW-0969">Cilium</keyword>
<dbReference type="GO" id="GO:0071978">
    <property type="term" value="P:bacterial-type flagellum-dependent swarming motility"/>
    <property type="evidence" value="ECO:0007669"/>
    <property type="project" value="TreeGrafter"/>
</dbReference>
<keyword evidence="8" id="KW-0282">Flagellum</keyword>
<reference evidence="8" key="1">
    <citation type="submission" date="2018-06" db="EMBL/GenBank/DDBJ databases">
        <authorList>
            <person name="Zhirakovskaya E."/>
        </authorList>
    </citation>
    <scope>NUCLEOTIDE SEQUENCE</scope>
</reference>
<comment type="subunit">
    <text evidence="5">The basal body constitutes a major portion of the flagellar organelle and consists of four rings (L,P,S, and M) mounted on a central rod. The rod consists of about 26 subunits of FlgG in the distal portion, and FlgB, FlgC and FlgF are thought to build up the proximal portion of the rod with about 6 subunits each.</text>
</comment>
<sequence length="138" mass="15177">MLDTLLAPGKIAAAGMSAQSERLSVISQNIANAQSTGTTPGGDPYRRKTISFKSEIDRVSGATLVKVAEYGLDQSPFEVEWGPENPAADKNGYVKMPNVNLLTEMADMREANRIYQANLQVFRRSRELVSMTIDLLRN</sequence>
<comment type="similarity">
    <text evidence="2">Belongs to the flagella basal body rod proteins family.</text>
</comment>
<name>A0A3B0RJU9_9ZZZZ</name>
<comment type="subcellular location">
    <subcellularLocation>
        <location evidence="1">Bacterial flagellum basal body</location>
    </subcellularLocation>
</comment>
<dbReference type="InterPro" id="IPR001444">
    <property type="entry name" value="Flag_bb_rod_N"/>
</dbReference>
<dbReference type="EMBL" id="UOEC01000057">
    <property type="protein sequence ID" value="VAV89066.1"/>
    <property type="molecule type" value="Genomic_DNA"/>
</dbReference>
<dbReference type="AlphaFoldDB" id="A0A3B0RJU9"/>
<accession>A0A3B0RJU9</accession>
<dbReference type="GO" id="GO:0030694">
    <property type="term" value="C:bacterial-type flagellum basal body, rod"/>
    <property type="evidence" value="ECO:0007669"/>
    <property type="project" value="InterPro"/>
</dbReference>